<dbReference type="RefSeq" id="XP_006648040.2">
    <property type="nucleotide sequence ID" value="XM_006647977.3"/>
</dbReference>
<gene>
    <name evidence="2" type="primary">LOC102720955</name>
</gene>
<dbReference type="Proteomes" id="UP000006038">
    <property type="component" value="Unassembled WGS sequence"/>
</dbReference>
<dbReference type="OMA" id="QPEAWVL"/>
<dbReference type="InterPro" id="IPR011676">
    <property type="entry name" value="DUF1618"/>
</dbReference>
<dbReference type="PANTHER" id="PTHR33074">
    <property type="entry name" value="EXPRESSED PROTEIN-RELATED"/>
    <property type="match status" value="1"/>
</dbReference>
<evidence type="ECO:0000313" key="3">
    <source>
        <dbReference type="Proteomes" id="UP000006038"/>
    </source>
</evidence>
<dbReference type="AlphaFoldDB" id="J3LHX8"/>
<dbReference type="HOGENOM" id="CLU_008956_6_2_1"/>
<feature type="domain" description="DUF1618" evidence="1">
    <location>
        <begin position="216"/>
        <end position="374"/>
    </location>
</feature>
<dbReference type="Pfam" id="PF07762">
    <property type="entry name" value="DUF1618"/>
    <property type="match status" value="1"/>
</dbReference>
<dbReference type="PANTHER" id="PTHR33074:SF62">
    <property type="entry name" value="EXPRESSED PROTEIN"/>
    <property type="match status" value="1"/>
</dbReference>
<dbReference type="OrthoDB" id="604159at2759"/>
<dbReference type="KEGG" id="obr:102720955"/>
<organism evidence="2">
    <name type="scientific">Oryza brachyantha</name>
    <name type="common">malo sina</name>
    <dbReference type="NCBI Taxonomy" id="4533"/>
    <lineage>
        <taxon>Eukaryota</taxon>
        <taxon>Viridiplantae</taxon>
        <taxon>Streptophyta</taxon>
        <taxon>Embryophyta</taxon>
        <taxon>Tracheophyta</taxon>
        <taxon>Spermatophyta</taxon>
        <taxon>Magnoliopsida</taxon>
        <taxon>Liliopsida</taxon>
        <taxon>Poales</taxon>
        <taxon>Poaceae</taxon>
        <taxon>BOP clade</taxon>
        <taxon>Oryzoideae</taxon>
        <taxon>Oryzeae</taxon>
        <taxon>Oryzinae</taxon>
        <taxon>Oryza</taxon>
    </lineage>
</organism>
<dbReference type="GeneID" id="102720955"/>
<evidence type="ECO:0000259" key="1">
    <source>
        <dbReference type="Pfam" id="PF07762"/>
    </source>
</evidence>
<evidence type="ECO:0000313" key="2">
    <source>
        <dbReference type="EnsemblPlants" id="OB02G42450.1"/>
    </source>
</evidence>
<reference evidence="2" key="1">
    <citation type="submission" date="2013-04" db="UniProtKB">
        <authorList>
            <consortium name="EnsemblPlants"/>
        </authorList>
    </citation>
    <scope>IDENTIFICATION</scope>
</reference>
<accession>J3LHX8</accession>
<sequence length="427" mass="47666">MASSTADPDPAASSTPLHPSILFDAHAYIGDRPNGTTAEELTSSNRSIQVSIWAAAPPSPSRLFVHIPNLDPDLFCDEAHIVCSADGVLLLRVCIVWPKIPLQKKKKEEDYFIYRYQAGRPSLRRLPKPLPFNDDEAGLLPRGEHFTIAVLSVSLNGFNLQLFKSETWNWTNVSKVPVVTKQRPFPIQIPRNAARLNMHITTTVITLGGKGGTMGWVDLWRGILFCDVLSATPTLRGVPLPLPSALINHHKGIDGCPKPNRGIAVVDGCLRMVELDVHGEILPNHDPETGLHNFRVDNWELCMYTNRRITGAWEDWQLEHRVEASNINIDPAMHWKLRHSGLLYNKTEEGKERKLQNLLPCQPTLSLDDQGAVYLLTKVKFMQPEAWVLAVDVKGNKIQALAEFGIDRTLGLSLAYCPSRISSYMDA</sequence>
<protein>
    <recommendedName>
        <fullName evidence="1">DUF1618 domain-containing protein</fullName>
    </recommendedName>
</protein>
<proteinExistence type="predicted"/>
<dbReference type="RefSeq" id="XP_006648039.2">
    <property type="nucleotide sequence ID" value="XM_006647976.3"/>
</dbReference>
<dbReference type="EnsemblPlants" id="OB02G42450.1">
    <property type="protein sequence ID" value="OB02G42450.1"/>
    <property type="gene ID" value="OB02G42450"/>
</dbReference>
<dbReference type="Gramene" id="OB02G42450.1">
    <property type="protein sequence ID" value="OB02G42450.1"/>
    <property type="gene ID" value="OB02G42450"/>
</dbReference>
<keyword evidence="3" id="KW-1185">Reference proteome</keyword>
<dbReference type="eggNOG" id="ENOG502R3GK">
    <property type="taxonomic scope" value="Eukaryota"/>
</dbReference>
<name>J3LHX8_ORYBR</name>